<comment type="caution">
    <text evidence="1">The sequence shown here is derived from an EMBL/GenBank/DDBJ whole genome shotgun (WGS) entry which is preliminary data.</text>
</comment>
<evidence type="ECO:0000313" key="1">
    <source>
        <dbReference type="EMBL" id="KAI0042997.1"/>
    </source>
</evidence>
<protein>
    <submittedName>
        <fullName evidence="1">Uncharacterized protein</fullName>
    </submittedName>
</protein>
<proteinExistence type="predicted"/>
<sequence>MTSDTLLLIRVVHFRRSAFGDDSPTQTAPTAMVSRSPVLARPCAYLYALCVGAGDQQRLQTMSWTSWRQAARRPRTPFQNGRPFYVSCQESRRKRNATLDRHTSRRPPGAPEKHIKRAPCVCAPHLTSKTPRATQGRPLSLLYSPSAFAMLSSLKFSTLAVYLVASLAVFAAASPVADCGDTANTNAVAQDSTSGGSSGSTAGPAVGGGSGDGGNSGGSGGGSGDGGNSGGSGGGSGDGGNSGGSDGGSGDSSSATANTNANNDATTCSGPTVCCPDGTDTVAALLANLCTPIDETLGVCIPIFGVALTETCCNNDTFSNAATVACNQVAASSVLS</sequence>
<organism evidence="1 2">
    <name type="scientific">Auriscalpium vulgare</name>
    <dbReference type="NCBI Taxonomy" id="40419"/>
    <lineage>
        <taxon>Eukaryota</taxon>
        <taxon>Fungi</taxon>
        <taxon>Dikarya</taxon>
        <taxon>Basidiomycota</taxon>
        <taxon>Agaricomycotina</taxon>
        <taxon>Agaricomycetes</taxon>
        <taxon>Russulales</taxon>
        <taxon>Auriscalpiaceae</taxon>
        <taxon>Auriscalpium</taxon>
    </lineage>
</organism>
<keyword evidence="2" id="KW-1185">Reference proteome</keyword>
<dbReference type="EMBL" id="MU276037">
    <property type="protein sequence ID" value="KAI0042997.1"/>
    <property type="molecule type" value="Genomic_DNA"/>
</dbReference>
<dbReference type="Proteomes" id="UP000814033">
    <property type="component" value="Unassembled WGS sequence"/>
</dbReference>
<reference evidence="1" key="1">
    <citation type="submission" date="2021-02" db="EMBL/GenBank/DDBJ databases">
        <authorList>
            <consortium name="DOE Joint Genome Institute"/>
            <person name="Ahrendt S."/>
            <person name="Looney B.P."/>
            <person name="Miyauchi S."/>
            <person name="Morin E."/>
            <person name="Drula E."/>
            <person name="Courty P.E."/>
            <person name="Chicoki N."/>
            <person name="Fauchery L."/>
            <person name="Kohler A."/>
            <person name="Kuo A."/>
            <person name="Labutti K."/>
            <person name="Pangilinan J."/>
            <person name="Lipzen A."/>
            <person name="Riley R."/>
            <person name="Andreopoulos W."/>
            <person name="He G."/>
            <person name="Johnson J."/>
            <person name="Barry K.W."/>
            <person name="Grigoriev I.V."/>
            <person name="Nagy L."/>
            <person name="Hibbett D."/>
            <person name="Henrissat B."/>
            <person name="Matheny P.B."/>
            <person name="Labbe J."/>
            <person name="Martin F."/>
        </authorList>
    </citation>
    <scope>NUCLEOTIDE SEQUENCE</scope>
    <source>
        <strain evidence="1">FP105234-sp</strain>
    </source>
</reference>
<gene>
    <name evidence="1" type="ORF">FA95DRAFT_503048</name>
</gene>
<name>A0ACB8RG64_9AGAM</name>
<evidence type="ECO:0000313" key="2">
    <source>
        <dbReference type="Proteomes" id="UP000814033"/>
    </source>
</evidence>
<accession>A0ACB8RG64</accession>
<reference evidence="1" key="2">
    <citation type="journal article" date="2022" name="New Phytol.">
        <title>Evolutionary transition to the ectomycorrhizal habit in the genomes of a hyperdiverse lineage of mushroom-forming fungi.</title>
        <authorList>
            <person name="Looney B."/>
            <person name="Miyauchi S."/>
            <person name="Morin E."/>
            <person name="Drula E."/>
            <person name="Courty P.E."/>
            <person name="Kohler A."/>
            <person name="Kuo A."/>
            <person name="LaButti K."/>
            <person name="Pangilinan J."/>
            <person name="Lipzen A."/>
            <person name="Riley R."/>
            <person name="Andreopoulos W."/>
            <person name="He G."/>
            <person name="Johnson J."/>
            <person name="Nolan M."/>
            <person name="Tritt A."/>
            <person name="Barry K.W."/>
            <person name="Grigoriev I.V."/>
            <person name="Nagy L.G."/>
            <person name="Hibbett D."/>
            <person name="Henrissat B."/>
            <person name="Matheny P.B."/>
            <person name="Labbe J."/>
            <person name="Martin F.M."/>
        </authorList>
    </citation>
    <scope>NUCLEOTIDE SEQUENCE</scope>
    <source>
        <strain evidence="1">FP105234-sp</strain>
    </source>
</reference>